<organism evidence="1">
    <name type="scientific">Anguilla anguilla</name>
    <name type="common">European freshwater eel</name>
    <name type="synonym">Muraena anguilla</name>
    <dbReference type="NCBI Taxonomy" id="7936"/>
    <lineage>
        <taxon>Eukaryota</taxon>
        <taxon>Metazoa</taxon>
        <taxon>Chordata</taxon>
        <taxon>Craniata</taxon>
        <taxon>Vertebrata</taxon>
        <taxon>Euteleostomi</taxon>
        <taxon>Actinopterygii</taxon>
        <taxon>Neopterygii</taxon>
        <taxon>Teleostei</taxon>
        <taxon>Anguilliformes</taxon>
        <taxon>Anguillidae</taxon>
        <taxon>Anguilla</taxon>
    </lineage>
</organism>
<reference evidence="1" key="2">
    <citation type="journal article" date="2015" name="Fish Shellfish Immunol.">
        <title>Early steps in the European eel (Anguilla anguilla)-Vibrio vulnificus interaction in the gills: Role of the RtxA13 toxin.</title>
        <authorList>
            <person name="Callol A."/>
            <person name="Pajuelo D."/>
            <person name="Ebbesson L."/>
            <person name="Teles M."/>
            <person name="MacKenzie S."/>
            <person name="Amaro C."/>
        </authorList>
    </citation>
    <scope>NUCLEOTIDE SEQUENCE</scope>
</reference>
<reference evidence="1" key="1">
    <citation type="submission" date="2014-11" db="EMBL/GenBank/DDBJ databases">
        <authorList>
            <person name="Amaro Gonzalez C."/>
        </authorList>
    </citation>
    <scope>NUCLEOTIDE SEQUENCE</scope>
</reference>
<protein>
    <submittedName>
        <fullName evidence="1">Uncharacterized protein</fullName>
    </submittedName>
</protein>
<sequence length="15" mass="1680">MLNHDSCSCGTKKKK</sequence>
<evidence type="ECO:0000313" key="1">
    <source>
        <dbReference type="EMBL" id="JAH81749.1"/>
    </source>
</evidence>
<accession>A0A0E9VUC7</accession>
<dbReference type="EMBL" id="GBXM01026828">
    <property type="protein sequence ID" value="JAH81749.1"/>
    <property type="molecule type" value="Transcribed_RNA"/>
</dbReference>
<name>A0A0E9VUC7_ANGAN</name>
<proteinExistence type="predicted"/>